<dbReference type="InterPro" id="IPR006124">
    <property type="entry name" value="Metalloenzyme"/>
</dbReference>
<dbReference type="AlphaFoldDB" id="A0A7W8EP67"/>
<feature type="binding site" evidence="6">
    <location>
        <position position="359"/>
    </location>
    <ligand>
        <name>Mn(2+)</name>
        <dbReference type="ChEBI" id="CHEBI:29035"/>
        <label>2</label>
    </ligand>
</feature>
<dbReference type="EMBL" id="JACHIL010000001">
    <property type="protein sequence ID" value="MBB5090328.1"/>
    <property type="molecule type" value="Genomic_DNA"/>
</dbReference>
<keyword evidence="4 6" id="KW-0464">Manganese</keyword>
<feature type="binding site" evidence="6">
    <location>
        <position position="348"/>
    </location>
    <ligand>
        <name>Mn(2+)</name>
        <dbReference type="ChEBI" id="CHEBI:29035"/>
        <label>1</label>
    </ligand>
</feature>
<comment type="caution">
    <text evidence="9">The sequence shown here is derived from an EMBL/GenBank/DDBJ whole genome shotgun (WGS) entry which is preliminary data.</text>
</comment>
<evidence type="ECO:0000313" key="9">
    <source>
        <dbReference type="EMBL" id="MBB5090328.1"/>
    </source>
</evidence>
<dbReference type="NCBIfam" id="NF003766">
    <property type="entry name" value="PRK05362.1"/>
    <property type="match status" value="1"/>
</dbReference>
<dbReference type="HAMAP" id="MF_00740">
    <property type="entry name" value="Phosphopentomut"/>
    <property type="match status" value="1"/>
</dbReference>
<dbReference type="UniPathway" id="UPA00087">
    <property type="reaction ID" value="UER00173"/>
</dbReference>
<evidence type="ECO:0000259" key="8">
    <source>
        <dbReference type="Pfam" id="PF01676"/>
    </source>
</evidence>
<feature type="binding site" evidence="6">
    <location>
        <position position="347"/>
    </location>
    <ligand>
        <name>Mn(2+)</name>
        <dbReference type="ChEBI" id="CHEBI:29035"/>
        <label>1</label>
    </ligand>
</feature>
<evidence type="ECO:0000256" key="3">
    <source>
        <dbReference type="ARBA" id="ARBA00022723"/>
    </source>
</evidence>
<keyword evidence="10" id="KW-1185">Reference proteome</keyword>
<comment type="function">
    <text evidence="6">Isomerase that catalyzes the conversion of deoxy-ribose 1-phosphate (dRib-1-P) and ribose 1-phosphate (Rib-1-P) to deoxy-ribose 5-phosphate (dRib-5-P) and ribose 5-phosphate (Rib-5-P), respectively.</text>
</comment>
<name>A0A7W8EP67_9HYPH</name>
<dbReference type="GO" id="GO:0005829">
    <property type="term" value="C:cytosol"/>
    <property type="evidence" value="ECO:0007669"/>
    <property type="project" value="TreeGrafter"/>
</dbReference>
<dbReference type="FunFam" id="3.30.70.1250:FF:000001">
    <property type="entry name" value="Phosphopentomutase"/>
    <property type="match status" value="1"/>
</dbReference>
<feature type="domain" description="Metalloenzyme" evidence="8">
    <location>
        <begin position="12"/>
        <end position="396"/>
    </location>
</feature>
<dbReference type="GO" id="GO:0006018">
    <property type="term" value="P:2-deoxyribose 1-phosphate catabolic process"/>
    <property type="evidence" value="ECO:0007669"/>
    <property type="project" value="UniProtKB-UniRule"/>
</dbReference>
<dbReference type="PIRSF" id="PIRSF001491">
    <property type="entry name" value="Ppentomutase"/>
    <property type="match status" value="1"/>
</dbReference>
<dbReference type="GO" id="GO:0006015">
    <property type="term" value="P:5-phosphoribose 1-diphosphate biosynthetic process"/>
    <property type="evidence" value="ECO:0007669"/>
    <property type="project" value="UniProtKB-UniPathway"/>
</dbReference>
<evidence type="ECO:0000256" key="2">
    <source>
        <dbReference type="ARBA" id="ARBA00022490"/>
    </source>
</evidence>
<evidence type="ECO:0000256" key="7">
    <source>
        <dbReference type="NCBIfam" id="TIGR01696"/>
    </source>
</evidence>
<keyword evidence="2 6" id="KW-0963">Cytoplasm</keyword>
<dbReference type="InterPro" id="IPR017850">
    <property type="entry name" value="Alkaline_phosphatase_core_sf"/>
</dbReference>
<dbReference type="CDD" id="cd16009">
    <property type="entry name" value="PPM"/>
    <property type="match status" value="1"/>
</dbReference>
<comment type="catalytic activity">
    <reaction evidence="6">
        <text>2-deoxy-alpha-D-ribose 1-phosphate = 2-deoxy-D-ribose 5-phosphate</text>
        <dbReference type="Rhea" id="RHEA:27658"/>
        <dbReference type="ChEBI" id="CHEBI:57259"/>
        <dbReference type="ChEBI" id="CHEBI:62877"/>
        <dbReference type="EC" id="5.4.2.7"/>
    </reaction>
</comment>
<keyword evidence="3 6" id="KW-0479">Metal-binding</keyword>
<dbReference type="GO" id="GO:0043094">
    <property type="term" value="P:metabolic compound salvage"/>
    <property type="evidence" value="ECO:0007669"/>
    <property type="project" value="UniProtKB-UniRule"/>
</dbReference>
<dbReference type="NCBIfam" id="TIGR01696">
    <property type="entry name" value="deoB"/>
    <property type="match status" value="1"/>
</dbReference>
<dbReference type="InterPro" id="IPR010045">
    <property type="entry name" value="DeoB"/>
</dbReference>
<evidence type="ECO:0000256" key="1">
    <source>
        <dbReference type="ARBA" id="ARBA00010373"/>
    </source>
</evidence>
<evidence type="ECO:0000256" key="5">
    <source>
        <dbReference type="ARBA" id="ARBA00023235"/>
    </source>
</evidence>
<dbReference type="Gene3D" id="3.40.720.10">
    <property type="entry name" value="Alkaline Phosphatase, subunit A"/>
    <property type="match status" value="1"/>
</dbReference>
<dbReference type="PANTHER" id="PTHR21110">
    <property type="entry name" value="PHOSPHOPENTOMUTASE"/>
    <property type="match status" value="1"/>
</dbReference>
<proteinExistence type="inferred from homology"/>
<comment type="pathway">
    <text evidence="6">Carbohydrate degradation; 2-deoxy-D-ribose 1-phosphate degradation; D-glyceraldehyde 3-phosphate and acetaldehyde from 2-deoxy-alpha-D-ribose 1-phosphate: step 1/2.</text>
</comment>
<keyword evidence="5 6" id="KW-0413">Isomerase</keyword>
<dbReference type="SUPFAM" id="SSF53649">
    <property type="entry name" value="Alkaline phosphatase-like"/>
    <property type="match status" value="1"/>
</dbReference>
<dbReference type="SUPFAM" id="SSF143856">
    <property type="entry name" value="DeoB insert domain-like"/>
    <property type="match status" value="1"/>
</dbReference>
<dbReference type="GO" id="GO:0030145">
    <property type="term" value="F:manganese ion binding"/>
    <property type="evidence" value="ECO:0007669"/>
    <property type="project" value="UniProtKB-UniRule"/>
</dbReference>
<organism evidence="9 10">
    <name type="scientific">Pseudochrobactrum saccharolyticum</name>
    <dbReference type="NCBI Taxonomy" id="354352"/>
    <lineage>
        <taxon>Bacteria</taxon>
        <taxon>Pseudomonadati</taxon>
        <taxon>Pseudomonadota</taxon>
        <taxon>Alphaproteobacteria</taxon>
        <taxon>Hyphomicrobiales</taxon>
        <taxon>Brucellaceae</taxon>
        <taxon>Pseudochrobactrum</taxon>
    </lineage>
</organism>
<dbReference type="Gene3D" id="3.30.70.1250">
    <property type="entry name" value="Phosphopentomutase"/>
    <property type="match status" value="1"/>
</dbReference>
<dbReference type="EC" id="5.4.2.7" evidence="6 7"/>
<comment type="catalytic activity">
    <reaction evidence="6">
        <text>alpha-D-ribose 1-phosphate = D-ribose 5-phosphate</text>
        <dbReference type="Rhea" id="RHEA:18793"/>
        <dbReference type="ChEBI" id="CHEBI:57720"/>
        <dbReference type="ChEBI" id="CHEBI:78346"/>
        <dbReference type="EC" id="5.4.2.7"/>
    </reaction>
</comment>
<reference evidence="9 10" key="1">
    <citation type="submission" date="2020-08" db="EMBL/GenBank/DDBJ databases">
        <title>Genomic Encyclopedia of Type Strains, Phase IV (KMG-IV): sequencing the most valuable type-strain genomes for metagenomic binning, comparative biology and taxonomic classification.</title>
        <authorList>
            <person name="Goeker M."/>
        </authorList>
    </citation>
    <scope>NUCLEOTIDE SEQUENCE [LARGE SCALE GENOMIC DNA]</scope>
    <source>
        <strain evidence="9 10">DSM 25620</strain>
    </source>
</reference>
<dbReference type="Proteomes" id="UP000531231">
    <property type="component" value="Unassembled WGS sequence"/>
</dbReference>
<feature type="binding site" evidence="6">
    <location>
        <position position="306"/>
    </location>
    <ligand>
        <name>Mn(2+)</name>
        <dbReference type="ChEBI" id="CHEBI:29035"/>
        <label>2</label>
    </ligand>
</feature>
<comment type="similarity">
    <text evidence="1 6">Belongs to the phosphopentomutase family.</text>
</comment>
<dbReference type="GO" id="GO:0009117">
    <property type="term" value="P:nucleotide metabolic process"/>
    <property type="evidence" value="ECO:0007669"/>
    <property type="project" value="UniProtKB-UniRule"/>
</dbReference>
<comment type="subcellular location">
    <subcellularLocation>
        <location evidence="6">Cytoplasm</location>
    </subcellularLocation>
</comment>
<dbReference type="Pfam" id="PF01676">
    <property type="entry name" value="Metalloenzyme"/>
    <property type="match status" value="1"/>
</dbReference>
<dbReference type="GO" id="GO:0000287">
    <property type="term" value="F:magnesium ion binding"/>
    <property type="evidence" value="ECO:0007669"/>
    <property type="project" value="UniProtKB-UniRule"/>
</dbReference>
<accession>A0A7W8EP67</accession>
<evidence type="ECO:0000313" key="10">
    <source>
        <dbReference type="Proteomes" id="UP000531231"/>
    </source>
</evidence>
<sequence>MKWSEGIILMRRVILIVLDSFGIGGAPDAAAFGDQGANTLGTIARFCADKQAPLHIPHMLELGLGRAAQCASGAFPAGINAALRSHGLWGAASEVSKGKDTPSGHWEIAGLPVPFDWGYFPHSIPAFPEDLTDTIIRQEGLSGILGNCHASGTEIIAQYGEEHIRTGKPIFYTSSDSVLQVAAHEAHFGLQRLYDLCAALRLLVDPLNIGRVIARPFIGETQESFERTGNRRDFAVPPPQPTLLNIVEASGHDVYAVGKISDIFAGSGVTQLRKAHGNQALVDATLEAMNEAGDGDLIFTNLVDFDMLYGHRRDIAGYAAALEAFDKRLPEILGKMREGDVLILTADHGCDPGWQGSDHTRECVPVLIAGAESGTIGMRNSFADIGKSVAAYLGLKNELAGEDFLTAHTGYRQSERSGESDA</sequence>
<evidence type="ECO:0000256" key="6">
    <source>
        <dbReference type="HAMAP-Rule" id="MF_00740"/>
    </source>
</evidence>
<dbReference type="InterPro" id="IPR024052">
    <property type="entry name" value="Phosphopentomutase_DeoB_cap_sf"/>
</dbReference>
<dbReference type="GO" id="GO:0008973">
    <property type="term" value="F:phosphopentomutase activity"/>
    <property type="evidence" value="ECO:0007669"/>
    <property type="project" value="UniProtKB-UniRule"/>
</dbReference>
<feature type="binding site" evidence="6">
    <location>
        <position position="311"/>
    </location>
    <ligand>
        <name>Mn(2+)</name>
        <dbReference type="ChEBI" id="CHEBI:29035"/>
        <label>2</label>
    </ligand>
</feature>
<dbReference type="PANTHER" id="PTHR21110:SF0">
    <property type="entry name" value="PHOSPHOPENTOMUTASE"/>
    <property type="match status" value="1"/>
</dbReference>
<comment type="cofactor">
    <cofactor evidence="6">
        <name>Mn(2+)</name>
        <dbReference type="ChEBI" id="CHEBI:29035"/>
    </cofactor>
    <text evidence="6">Binds 2 manganese ions.</text>
</comment>
<gene>
    <name evidence="6" type="primary">deoB</name>
    <name evidence="9" type="ORF">HNQ68_000840</name>
</gene>
<feature type="binding site" evidence="6">
    <location>
        <position position="19"/>
    </location>
    <ligand>
        <name>Mn(2+)</name>
        <dbReference type="ChEBI" id="CHEBI:29035"/>
        <label>1</label>
    </ligand>
</feature>
<protein>
    <recommendedName>
        <fullName evidence="6 7">Phosphopentomutase</fullName>
        <ecNumber evidence="6 7">5.4.2.7</ecNumber>
    </recommendedName>
    <alternativeName>
        <fullName evidence="6">Phosphodeoxyribomutase</fullName>
    </alternativeName>
</protein>
<evidence type="ECO:0000256" key="4">
    <source>
        <dbReference type="ARBA" id="ARBA00023211"/>
    </source>
</evidence>